<dbReference type="PANTHER" id="PTHR21581">
    <property type="entry name" value="D-ALANYL-D-ALANINE CARBOXYPEPTIDASE"/>
    <property type="match status" value="1"/>
</dbReference>
<dbReference type="GO" id="GO:0071555">
    <property type="term" value="P:cell wall organization"/>
    <property type="evidence" value="ECO:0007669"/>
    <property type="project" value="UniProtKB-KW"/>
</dbReference>
<evidence type="ECO:0000256" key="5">
    <source>
        <dbReference type="ARBA" id="ARBA00022984"/>
    </source>
</evidence>
<dbReference type="Pfam" id="PF00768">
    <property type="entry name" value="Peptidase_S11"/>
    <property type="match status" value="1"/>
</dbReference>
<proteinExistence type="inferred from homology"/>
<gene>
    <name evidence="11" type="ORF">FYJ51_11110</name>
</gene>
<dbReference type="InterPro" id="IPR018044">
    <property type="entry name" value="Peptidase_S11"/>
</dbReference>
<reference evidence="11 12" key="1">
    <citation type="submission" date="2019-08" db="EMBL/GenBank/DDBJ databases">
        <title>In-depth cultivation of the pig gut microbiome towards novel bacterial diversity and tailored functional studies.</title>
        <authorList>
            <person name="Wylensek D."/>
            <person name="Hitch T.C.A."/>
            <person name="Clavel T."/>
        </authorList>
    </citation>
    <scope>NUCLEOTIDE SEQUENCE [LARGE SCALE GENOMIC DNA]</scope>
    <source>
        <strain evidence="11 12">Oil+RF-744-GAM-WT-6</strain>
    </source>
</reference>
<evidence type="ECO:0000313" key="12">
    <source>
        <dbReference type="Proteomes" id="UP000461880"/>
    </source>
</evidence>
<evidence type="ECO:0000313" key="11">
    <source>
        <dbReference type="EMBL" id="MSS59439.1"/>
    </source>
</evidence>
<keyword evidence="4" id="KW-0133">Cell shape</keyword>
<feature type="chain" id="PRO_5038777437" evidence="9">
    <location>
        <begin position="22"/>
        <end position="428"/>
    </location>
</feature>
<dbReference type="Proteomes" id="UP000461880">
    <property type="component" value="Unassembled WGS sequence"/>
</dbReference>
<keyword evidence="11" id="KW-0645">Protease</keyword>
<evidence type="ECO:0000256" key="4">
    <source>
        <dbReference type="ARBA" id="ARBA00022960"/>
    </source>
</evidence>
<organism evidence="11 12">
    <name type="scientific">Stecheria intestinalis</name>
    <dbReference type="NCBI Taxonomy" id="2606630"/>
    <lineage>
        <taxon>Bacteria</taxon>
        <taxon>Bacillati</taxon>
        <taxon>Bacillota</taxon>
        <taxon>Erysipelotrichia</taxon>
        <taxon>Erysipelotrichales</taxon>
        <taxon>Erysipelotrichaceae</taxon>
        <taxon>Stecheria</taxon>
    </lineage>
</organism>
<feature type="active site" description="Proton acceptor" evidence="7">
    <location>
        <position position="74"/>
    </location>
</feature>
<evidence type="ECO:0000256" key="2">
    <source>
        <dbReference type="ARBA" id="ARBA00022729"/>
    </source>
</evidence>
<feature type="domain" description="Peptidase S11 D-alanyl-D-alanine carboxypeptidase A N-terminal" evidence="10">
    <location>
        <begin position="37"/>
        <end position="271"/>
    </location>
</feature>
<evidence type="ECO:0000259" key="10">
    <source>
        <dbReference type="Pfam" id="PF00768"/>
    </source>
</evidence>
<sequence length="428" mass="45180">MYKKIALSILCFFLLLVPVSAEGENASPSPSASSEEQSAVSVSASKAILIDEDSGTVLFDKSSSESADPGSLVKIMSVYLGVTNLSSDQELTMSDTAFDTYSHDTGVLWINRGETLRAESAEYASMLTSANDTTAMIAEGVSGDQDTFVNLMNQTASDLGMSGTVFSNVFGTSDGTQASTAEDIALLVRKARDNNTFSAIFGAASYTIPATNVQSASRTIVNDCGFLKSSDSNYNEEVTGGRIAGTDSAGYSMVVSASRGKTNLIAVVLEEADSASAYADILALLEYGFSKFQTVTVSADQIGTKTVEVQQNGKHVYDVTFSVDSGFSILLSRDTDASGLSAEIVVQNEDSGNPDEISAQVVFSLNGSEIGTAEMNKEVTAVQEESASAESSVKKLSKFDFFCIGVLLVLLLLKPMIRFFQALTPPKG</sequence>
<dbReference type="InterPro" id="IPR001967">
    <property type="entry name" value="Peptidase_S11_N"/>
</dbReference>
<feature type="active site" evidence="7">
    <location>
        <position position="129"/>
    </location>
</feature>
<keyword evidence="12" id="KW-1185">Reference proteome</keyword>
<keyword evidence="5" id="KW-0573">Peptidoglycan synthesis</keyword>
<evidence type="ECO:0000256" key="8">
    <source>
        <dbReference type="RuleBase" id="RU004016"/>
    </source>
</evidence>
<accession>A0A7X2NTW6</accession>
<dbReference type="GO" id="GO:0008360">
    <property type="term" value="P:regulation of cell shape"/>
    <property type="evidence" value="ECO:0007669"/>
    <property type="project" value="UniProtKB-KW"/>
</dbReference>
<dbReference type="EMBL" id="VUMN01000032">
    <property type="protein sequence ID" value="MSS59439.1"/>
    <property type="molecule type" value="Genomic_DNA"/>
</dbReference>
<feature type="signal peptide" evidence="9">
    <location>
        <begin position="1"/>
        <end position="21"/>
    </location>
</feature>
<dbReference type="RefSeq" id="WP_154505694.1">
    <property type="nucleotide sequence ID" value="NZ_VUMN01000032.1"/>
</dbReference>
<keyword evidence="2 9" id="KW-0732">Signal</keyword>
<dbReference type="PRINTS" id="PR00725">
    <property type="entry name" value="DADACBPTASE1"/>
</dbReference>
<dbReference type="PANTHER" id="PTHR21581:SF6">
    <property type="entry name" value="TRAFFICKING PROTEIN PARTICLE COMPLEX SUBUNIT 12"/>
    <property type="match status" value="1"/>
</dbReference>
<dbReference type="Gene3D" id="3.40.710.10">
    <property type="entry name" value="DD-peptidase/beta-lactamase superfamily"/>
    <property type="match status" value="1"/>
</dbReference>
<evidence type="ECO:0000256" key="1">
    <source>
        <dbReference type="ARBA" id="ARBA00007164"/>
    </source>
</evidence>
<dbReference type="GO" id="GO:0009002">
    <property type="term" value="F:serine-type D-Ala-D-Ala carboxypeptidase activity"/>
    <property type="evidence" value="ECO:0007669"/>
    <property type="project" value="InterPro"/>
</dbReference>
<name>A0A7X2NTW6_9FIRM</name>
<protein>
    <submittedName>
        <fullName evidence="11">D-alanyl-D-alanine carboxypeptidase</fullName>
    </submittedName>
</protein>
<comment type="similarity">
    <text evidence="1 8">Belongs to the peptidase S11 family.</text>
</comment>
<dbReference type="GO" id="GO:0009252">
    <property type="term" value="P:peptidoglycan biosynthetic process"/>
    <property type="evidence" value="ECO:0007669"/>
    <property type="project" value="UniProtKB-KW"/>
</dbReference>
<keyword evidence="3" id="KW-0378">Hydrolase</keyword>
<dbReference type="GO" id="GO:0006508">
    <property type="term" value="P:proteolysis"/>
    <property type="evidence" value="ECO:0007669"/>
    <property type="project" value="InterPro"/>
</dbReference>
<evidence type="ECO:0000256" key="7">
    <source>
        <dbReference type="PIRSR" id="PIRSR618044-1"/>
    </source>
</evidence>
<evidence type="ECO:0000256" key="9">
    <source>
        <dbReference type="SAM" id="SignalP"/>
    </source>
</evidence>
<evidence type="ECO:0000256" key="6">
    <source>
        <dbReference type="ARBA" id="ARBA00023316"/>
    </source>
</evidence>
<keyword evidence="6" id="KW-0961">Cell wall biogenesis/degradation</keyword>
<evidence type="ECO:0000256" key="3">
    <source>
        <dbReference type="ARBA" id="ARBA00022801"/>
    </source>
</evidence>
<keyword evidence="11" id="KW-0121">Carboxypeptidase</keyword>
<dbReference type="InterPro" id="IPR012338">
    <property type="entry name" value="Beta-lactam/transpept-like"/>
</dbReference>
<feature type="active site" description="Acyl-ester intermediate" evidence="7">
    <location>
        <position position="71"/>
    </location>
</feature>
<dbReference type="SUPFAM" id="SSF56601">
    <property type="entry name" value="beta-lactamase/transpeptidase-like"/>
    <property type="match status" value="1"/>
</dbReference>
<comment type="caution">
    <text evidence="11">The sequence shown here is derived from an EMBL/GenBank/DDBJ whole genome shotgun (WGS) entry which is preliminary data.</text>
</comment>
<dbReference type="AlphaFoldDB" id="A0A7X2NTW6"/>